<dbReference type="OrthoDB" id="2428127at2759"/>
<dbReference type="InterPro" id="IPR000719">
    <property type="entry name" value="Prot_kinase_dom"/>
</dbReference>
<evidence type="ECO:0000259" key="1">
    <source>
        <dbReference type="PROSITE" id="PS50011"/>
    </source>
</evidence>
<dbReference type="InterPro" id="IPR011009">
    <property type="entry name" value="Kinase-like_dom_sf"/>
</dbReference>
<dbReference type="Gene3D" id="1.10.510.10">
    <property type="entry name" value="Transferase(Phosphotransferase) domain 1"/>
    <property type="match status" value="2"/>
</dbReference>
<dbReference type="GO" id="GO:0004672">
    <property type="term" value="F:protein kinase activity"/>
    <property type="evidence" value="ECO:0007669"/>
    <property type="project" value="InterPro"/>
</dbReference>
<dbReference type="InterPro" id="IPR050167">
    <property type="entry name" value="Ser_Thr_protein_kinase"/>
</dbReference>
<dbReference type="PANTHER" id="PTHR23257">
    <property type="entry name" value="SERINE-THREONINE PROTEIN KINASE"/>
    <property type="match status" value="1"/>
</dbReference>
<dbReference type="Gene3D" id="3.30.200.20">
    <property type="entry name" value="Phosphorylase Kinase, domain 1"/>
    <property type="match status" value="2"/>
</dbReference>
<evidence type="ECO:0000313" key="3">
    <source>
        <dbReference type="Proteomes" id="UP001153678"/>
    </source>
</evidence>
<dbReference type="Proteomes" id="UP001153678">
    <property type="component" value="Unassembled WGS sequence"/>
</dbReference>
<comment type="caution">
    <text evidence="2">The sequence shown here is derived from an EMBL/GenBank/DDBJ whole genome shotgun (WGS) entry which is preliminary data.</text>
</comment>
<feature type="domain" description="Protein kinase" evidence="1">
    <location>
        <begin position="1457"/>
        <end position="1731"/>
    </location>
</feature>
<dbReference type="PROSITE" id="PS00109">
    <property type="entry name" value="PROTEIN_KINASE_TYR"/>
    <property type="match status" value="1"/>
</dbReference>
<accession>A0A9W4WRU0</accession>
<protein>
    <submittedName>
        <fullName evidence="2">15034_t:CDS:1</fullName>
    </submittedName>
</protein>
<feature type="non-terminal residue" evidence="2">
    <location>
        <position position="1823"/>
    </location>
</feature>
<reference evidence="2" key="1">
    <citation type="submission" date="2022-08" db="EMBL/GenBank/DDBJ databases">
        <authorList>
            <person name="Kallberg Y."/>
            <person name="Tangrot J."/>
            <person name="Rosling A."/>
        </authorList>
    </citation>
    <scope>NUCLEOTIDE SEQUENCE</scope>
    <source>
        <strain evidence="2">Wild A</strain>
    </source>
</reference>
<feature type="domain" description="Protein kinase" evidence="1">
    <location>
        <begin position="754"/>
        <end position="1007"/>
    </location>
</feature>
<dbReference type="Pfam" id="PF00069">
    <property type="entry name" value="Pkinase"/>
    <property type="match status" value="2"/>
</dbReference>
<dbReference type="InterPro" id="IPR008266">
    <property type="entry name" value="Tyr_kinase_AS"/>
</dbReference>
<name>A0A9W4WRU0_9GLOM</name>
<sequence length="1823" mass="213234">MNESDKELVKFLKLNYSLRYKNGDFIPSKPCVDGGRLELEKHTQILIYEPTQEILLNSTWDLLEVKLNDDKFDKINYQAPLLANTDVKLIIPVLRITYFGESFVDIELSTDKHPKNPNDDADRETHQEFLSRKVLVGGSLIIRNVSMYNPLELDQLKAHLSWAINETCWKSSNCFKSAMLQLKLKNIEDLNGNPITDMKVLAEYLNQIYKFETASVIAYESVISADNTSLEIVNRLIPGVMKHHEEITFDHWILDNIYLNLPLWIKEYQLDHGMVLTSYGLIPGKKPALEFLSVPSIKSYKQSNQTKMKISHSIIQKELLYSKLYIDYSHKKINLEEIPFISPFNTMIANVTQCIIFQEEVIVTIFSETSQEKQTIKPSQQLVNDINEALNNINPYKSLTKVFSEYGHLVCAEITMGERLVITNQFVTQKEFCQKWIVSRDCAKTMLVKLLGKFNIDVPNHLIAHDHSVNLDEIETWLNGISTKPNLWSLANQPELIPLYKILDDDNVKRQIDNLLENKQKILMTGVTKLSSYKTRYYRVNFDNHLMSNDYRVIGSVVMNDKRLDLNVKFQMIDIHGFSIMIEEYKNLNKEIEGDFKVFWQLIGEPKAVGYFSNHTRDTKIFCEELKVKISQRKTSRRIYVEEDLSPGCIIATSIQYPPSNYEPILQVIVKSWSSKWIDLDIIHHSFESLFVFVTVQLYAINPNKQESIIADFGCEQDKQVSWKFMGHKLMPDNTTMPRVYPKCDLTNEFEERYQIIRSCSYGKIANLYKAYEVNKPKVHYLIKEYKCNTRDAFYRELRMLDELKNTDNIIQMINNYPSQATIICEFALYDLETFLSHQDNIRRQAEKIDIIKDIVTGLSELQKYDIVHTKLSPKNIMHFQEKNGYNDRWKLANFDAACFDDSSEYINIIKNYSAPEIIRAYDKGIKIRANFAMDMFSFGLILYFLETGNHYWDGKNDEEKVGMISVEYLTIRDIRDSAACDALKKLLNKNISHRMTLEEFMKTTYYTSESGKQNVETERVYQNFNASTSKSANIYNSIEYDFSKGDDETFGEEFQGKLLQVECLCLAILDLSELTKKIPQWAKLTNEKVPQVFIMIPDRKGTWLFSKPFRLLFVCEHKKKWHIPEQEVYKVLNISQFIKKYGSWINLCLQKLMCELKPNDFPPDVANILTSIFNISGNSDLMKYFQEIIDIVDVGIKTIIDENPDFIPLNKEVYIPHQMINNSGLRELKGFLDKQKSTDYFGGLIQCVDDETQEILWLCEEHRNGIRSIENTEPSFRDRDFAKYINDPLDPFFELDNLCKILGEVINNAVASGNILFINDEFKEIAQQLYEHKNRFRNICLDWHDITEKAQFISIIKNQVHIYIHLLSCIVDDFNSVTIEESSLISEKLELILMAGKSFNSHLGKLIVALYENIAIQTELDNFENVSELNVNIDDDSNIIRNKDLSRWYCRECNETETLSTRTEELFDSTKQLLNNCTITIGKSLKYRYLENFSYAEKEIYFYNEYRLNDHDYIIKFYGYSVQNCKPILFYENATCDLFTYFQVNDNSFVNLVNDWKIKIKLAWEISQGVKYLHKQGILHLDLRSANVLLQYNDTEKILMPRISNFLWSKSFSTNKNSIYSIIKIPNNEMIWKRWHDPDRLSIENFEPHQPSDIYSLGLLFWEIFWCKAENLPFKGIPIKKLSNHLLNNNIEKLPEMPERLELLIVRMWKLRPEDRYDITTIETIMSDLFKDIQVKGLIEESIKHKVIESISWSEFTSHKKIGLGHIGSVFKAYSTKIQKYVAYKQILISSDIQWETFKHELLIHTRTHFCENIIQVLGISK</sequence>
<dbReference type="GO" id="GO:0005524">
    <property type="term" value="F:ATP binding"/>
    <property type="evidence" value="ECO:0007669"/>
    <property type="project" value="InterPro"/>
</dbReference>
<organism evidence="2 3">
    <name type="scientific">Funneliformis geosporum</name>
    <dbReference type="NCBI Taxonomy" id="1117311"/>
    <lineage>
        <taxon>Eukaryota</taxon>
        <taxon>Fungi</taxon>
        <taxon>Fungi incertae sedis</taxon>
        <taxon>Mucoromycota</taxon>
        <taxon>Glomeromycotina</taxon>
        <taxon>Glomeromycetes</taxon>
        <taxon>Glomerales</taxon>
        <taxon>Glomeraceae</taxon>
        <taxon>Funneliformis</taxon>
    </lineage>
</organism>
<evidence type="ECO:0000313" key="2">
    <source>
        <dbReference type="EMBL" id="CAI2181887.1"/>
    </source>
</evidence>
<dbReference type="EMBL" id="CAMKVN010002618">
    <property type="protein sequence ID" value="CAI2181887.1"/>
    <property type="molecule type" value="Genomic_DNA"/>
</dbReference>
<feature type="domain" description="Protein kinase" evidence="1">
    <location>
        <begin position="1757"/>
        <end position="1823"/>
    </location>
</feature>
<keyword evidence="3" id="KW-1185">Reference proteome</keyword>
<gene>
    <name evidence="2" type="ORF">FWILDA_LOCUS10308</name>
</gene>
<dbReference type="SUPFAM" id="SSF56112">
    <property type="entry name" value="Protein kinase-like (PK-like)"/>
    <property type="match status" value="3"/>
</dbReference>
<proteinExistence type="predicted"/>
<dbReference type="PROSITE" id="PS50011">
    <property type="entry name" value="PROTEIN_KINASE_DOM"/>
    <property type="match status" value="3"/>
</dbReference>